<name>A0ABN8II72_9NEOP</name>
<reference evidence="2" key="1">
    <citation type="submission" date="2022-03" db="EMBL/GenBank/DDBJ databases">
        <authorList>
            <person name="Martin H S."/>
        </authorList>
    </citation>
    <scope>NUCLEOTIDE SEQUENCE</scope>
</reference>
<protein>
    <submittedName>
        <fullName evidence="2">Uncharacterized protein</fullName>
    </submittedName>
</protein>
<organism evidence="2 3">
    <name type="scientific">Iphiclides podalirius</name>
    <name type="common">scarce swallowtail</name>
    <dbReference type="NCBI Taxonomy" id="110791"/>
    <lineage>
        <taxon>Eukaryota</taxon>
        <taxon>Metazoa</taxon>
        <taxon>Ecdysozoa</taxon>
        <taxon>Arthropoda</taxon>
        <taxon>Hexapoda</taxon>
        <taxon>Insecta</taxon>
        <taxon>Pterygota</taxon>
        <taxon>Neoptera</taxon>
        <taxon>Endopterygota</taxon>
        <taxon>Lepidoptera</taxon>
        <taxon>Glossata</taxon>
        <taxon>Ditrysia</taxon>
        <taxon>Papilionoidea</taxon>
        <taxon>Papilionidae</taxon>
        <taxon>Papilioninae</taxon>
        <taxon>Iphiclides</taxon>
    </lineage>
</organism>
<keyword evidence="1" id="KW-0732">Signal</keyword>
<evidence type="ECO:0000313" key="2">
    <source>
        <dbReference type="EMBL" id="CAH2056280.1"/>
    </source>
</evidence>
<sequence length="75" mass="7858">MSDVRMFALFLTICVLISFIDCHWIGGWGGPPIGVGGFGYGFGGGFARGFGGGFYGPPPPPFFGPPPPPPFPFYG</sequence>
<feature type="chain" id="PRO_5046846094" evidence="1">
    <location>
        <begin position="23"/>
        <end position="75"/>
    </location>
</feature>
<evidence type="ECO:0000256" key="1">
    <source>
        <dbReference type="SAM" id="SignalP"/>
    </source>
</evidence>
<dbReference type="Proteomes" id="UP000837857">
    <property type="component" value="Chromosome 23"/>
</dbReference>
<feature type="signal peptide" evidence="1">
    <location>
        <begin position="1"/>
        <end position="22"/>
    </location>
</feature>
<dbReference type="EMBL" id="OW152835">
    <property type="protein sequence ID" value="CAH2056280.1"/>
    <property type="molecule type" value="Genomic_DNA"/>
</dbReference>
<gene>
    <name evidence="2" type="ORF">IPOD504_LOCUS9516</name>
</gene>
<proteinExistence type="predicted"/>
<keyword evidence="3" id="KW-1185">Reference proteome</keyword>
<evidence type="ECO:0000313" key="3">
    <source>
        <dbReference type="Proteomes" id="UP000837857"/>
    </source>
</evidence>
<feature type="non-terminal residue" evidence="2">
    <location>
        <position position="75"/>
    </location>
</feature>
<accession>A0ABN8II72</accession>